<keyword evidence="2" id="KW-1185">Reference proteome</keyword>
<dbReference type="AlphaFoldDB" id="A0A2X0M901"/>
<name>A0A2X0M901_9BASI</name>
<dbReference type="EMBL" id="FQNC01000046">
    <property type="protein sequence ID" value="SGY67978.1"/>
    <property type="molecule type" value="Genomic_DNA"/>
</dbReference>
<accession>A0A2X0M901</accession>
<organism evidence="1 2">
    <name type="scientific">Microbotryum silenes-dioicae</name>
    <dbReference type="NCBI Taxonomy" id="796604"/>
    <lineage>
        <taxon>Eukaryota</taxon>
        <taxon>Fungi</taxon>
        <taxon>Dikarya</taxon>
        <taxon>Basidiomycota</taxon>
        <taxon>Pucciniomycotina</taxon>
        <taxon>Microbotryomycetes</taxon>
        <taxon>Microbotryales</taxon>
        <taxon>Microbotryaceae</taxon>
        <taxon>Microbotryum</taxon>
    </lineage>
</organism>
<protein>
    <submittedName>
        <fullName evidence="1">BQ5605_C004g02833 protein</fullName>
    </submittedName>
</protein>
<dbReference type="Proteomes" id="UP000249464">
    <property type="component" value="Unassembled WGS sequence"/>
</dbReference>
<evidence type="ECO:0000313" key="2">
    <source>
        <dbReference type="Proteomes" id="UP000249464"/>
    </source>
</evidence>
<proteinExistence type="predicted"/>
<evidence type="ECO:0000313" key="1">
    <source>
        <dbReference type="EMBL" id="SGY67978.1"/>
    </source>
</evidence>
<gene>
    <name evidence="1" type="primary">BQ5605_C004g02833</name>
    <name evidence="1" type="ORF">BQ5605_C004G02833</name>
</gene>
<reference evidence="1 2" key="1">
    <citation type="submission" date="2016-11" db="EMBL/GenBank/DDBJ databases">
        <authorList>
            <person name="Jaros S."/>
            <person name="Januszkiewicz K."/>
            <person name="Wedrychowicz H."/>
        </authorList>
    </citation>
    <scope>NUCLEOTIDE SEQUENCE [LARGE SCALE GENOMIC DNA]</scope>
</reference>
<sequence length="147" mass="16317">MSGTNTAFLKAWPDHLTLTVSAVTTSAPHALDLVTIPMIWLQALTSSRKWDFILDAATMCVDQPGYLCDDRHRPVDMATTPRAGAYTFVAYDDGEHDFNFCATQTHRVHSRSLLGLSRTSKTTFPHSPGQMTTTAIARHRIPLEVIM</sequence>